<sequence length="176" mass="19146">MTELTIRDAATTDIPALHGLIESAYRGEASRAGWTTEADLLGGQRTDPDGLADILADPKQLLLTAWRGDDLVGCVLIADRGEGVGYFGMLSVSPTLQGGGLGRRLVEAAHATLAERFGARRVRISVFPQRDTLIAWYERLGYAGTGETLPFPYDDPRFGLPLRDDLHFIVMECALD</sequence>
<name>A0A7W6NQ86_9CAUL</name>
<reference evidence="4 5" key="1">
    <citation type="submission" date="2020-08" db="EMBL/GenBank/DDBJ databases">
        <title>Genomic Encyclopedia of Type Strains, Phase IV (KMG-IV): sequencing the most valuable type-strain genomes for metagenomic binning, comparative biology and taxonomic classification.</title>
        <authorList>
            <person name="Goeker M."/>
        </authorList>
    </citation>
    <scope>NUCLEOTIDE SEQUENCE [LARGE SCALE GENOMIC DNA]</scope>
    <source>
        <strain evidence="4 5">DSM 23960</strain>
    </source>
</reference>
<dbReference type="RefSeq" id="WP_183204100.1">
    <property type="nucleotide sequence ID" value="NZ_BAAAER010000001.1"/>
</dbReference>
<dbReference type="CDD" id="cd04301">
    <property type="entry name" value="NAT_SF"/>
    <property type="match status" value="1"/>
</dbReference>
<organism evidence="4 5">
    <name type="scientific">Brevundimonas lenta</name>
    <dbReference type="NCBI Taxonomy" id="424796"/>
    <lineage>
        <taxon>Bacteria</taxon>
        <taxon>Pseudomonadati</taxon>
        <taxon>Pseudomonadota</taxon>
        <taxon>Alphaproteobacteria</taxon>
        <taxon>Caulobacterales</taxon>
        <taxon>Caulobacteraceae</taxon>
        <taxon>Brevundimonas</taxon>
    </lineage>
</organism>
<dbReference type="GO" id="GO:0005840">
    <property type="term" value="C:ribosome"/>
    <property type="evidence" value="ECO:0007669"/>
    <property type="project" value="UniProtKB-KW"/>
</dbReference>
<proteinExistence type="predicted"/>
<evidence type="ECO:0000256" key="2">
    <source>
        <dbReference type="ARBA" id="ARBA00023315"/>
    </source>
</evidence>
<dbReference type="InterPro" id="IPR000182">
    <property type="entry name" value="GNAT_dom"/>
</dbReference>
<dbReference type="Pfam" id="PF00583">
    <property type="entry name" value="Acetyltransf_1"/>
    <property type="match status" value="1"/>
</dbReference>
<accession>A0A7W6NQ86</accession>
<dbReference type="EMBL" id="JACIDM010000002">
    <property type="protein sequence ID" value="MBB4082955.1"/>
    <property type="molecule type" value="Genomic_DNA"/>
</dbReference>
<dbReference type="InterPro" id="IPR050832">
    <property type="entry name" value="Bact_Acetyltransf"/>
</dbReference>
<feature type="domain" description="N-acetyltransferase" evidence="3">
    <location>
        <begin position="4"/>
        <end position="176"/>
    </location>
</feature>
<keyword evidence="5" id="KW-1185">Reference proteome</keyword>
<evidence type="ECO:0000313" key="5">
    <source>
        <dbReference type="Proteomes" id="UP000529946"/>
    </source>
</evidence>
<evidence type="ECO:0000256" key="1">
    <source>
        <dbReference type="ARBA" id="ARBA00022679"/>
    </source>
</evidence>
<dbReference type="GO" id="GO:0016747">
    <property type="term" value="F:acyltransferase activity, transferring groups other than amino-acyl groups"/>
    <property type="evidence" value="ECO:0007669"/>
    <property type="project" value="InterPro"/>
</dbReference>
<gene>
    <name evidence="4" type="ORF">GGR12_001821</name>
</gene>
<dbReference type="PROSITE" id="PS51186">
    <property type="entry name" value="GNAT"/>
    <property type="match status" value="1"/>
</dbReference>
<keyword evidence="1" id="KW-0808">Transferase</keyword>
<protein>
    <submittedName>
        <fullName evidence="4">Ribosomal protein S18 acetylase RimI-like enzyme</fullName>
    </submittedName>
</protein>
<dbReference type="AlphaFoldDB" id="A0A7W6NQ86"/>
<comment type="caution">
    <text evidence="4">The sequence shown here is derived from an EMBL/GenBank/DDBJ whole genome shotgun (WGS) entry which is preliminary data.</text>
</comment>
<dbReference type="Gene3D" id="3.40.630.30">
    <property type="match status" value="1"/>
</dbReference>
<dbReference type="PANTHER" id="PTHR43877">
    <property type="entry name" value="AMINOALKYLPHOSPHONATE N-ACETYLTRANSFERASE-RELATED-RELATED"/>
    <property type="match status" value="1"/>
</dbReference>
<keyword evidence="4" id="KW-0687">Ribonucleoprotein</keyword>
<evidence type="ECO:0000313" key="4">
    <source>
        <dbReference type="EMBL" id="MBB4082955.1"/>
    </source>
</evidence>
<keyword evidence="2" id="KW-0012">Acyltransferase</keyword>
<dbReference type="InterPro" id="IPR016181">
    <property type="entry name" value="Acyl_CoA_acyltransferase"/>
</dbReference>
<dbReference type="SUPFAM" id="SSF55729">
    <property type="entry name" value="Acyl-CoA N-acyltransferases (Nat)"/>
    <property type="match status" value="1"/>
</dbReference>
<evidence type="ECO:0000259" key="3">
    <source>
        <dbReference type="PROSITE" id="PS51186"/>
    </source>
</evidence>
<keyword evidence="4" id="KW-0689">Ribosomal protein</keyword>
<dbReference type="Proteomes" id="UP000529946">
    <property type="component" value="Unassembled WGS sequence"/>
</dbReference>